<dbReference type="InterPro" id="IPR050931">
    <property type="entry name" value="Mito_Protein_Transport_Metaxin"/>
</dbReference>
<keyword evidence="2" id="KW-0813">Transport</keyword>
<evidence type="ECO:0000256" key="5">
    <source>
        <dbReference type="ARBA" id="ARBA00023128"/>
    </source>
</evidence>
<reference evidence="8" key="1">
    <citation type="submission" date="2022-07" db="EMBL/GenBank/DDBJ databases">
        <title>Draft genome sequence of Zalerion maritima ATCC 34329, a (micro)plastics degrading marine fungus.</title>
        <authorList>
            <person name="Paco A."/>
            <person name="Goncalves M.F.M."/>
            <person name="Rocha-Santos T.A.P."/>
            <person name="Alves A."/>
        </authorList>
    </citation>
    <scope>NUCLEOTIDE SEQUENCE</scope>
    <source>
        <strain evidence="8">ATCC 34329</strain>
    </source>
</reference>
<evidence type="ECO:0000256" key="3">
    <source>
        <dbReference type="ARBA" id="ARBA00022787"/>
    </source>
</evidence>
<organism evidence="8 9">
    <name type="scientific">Zalerion maritima</name>
    <dbReference type="NCBI Taxonomy" id="339359"/>
    <lineage>
        <taxon>Eukaryota</taxon>
        <taxon>Fungi</taxon>
        <taxon>Dikarya</taxon>
        <taxon>Ascomycota</taxon>
        <taxon>Pezizomycotina</taxon>
        <taxon>Sordariomycetes</taxon>
        <taxon>Lulworthiomycetidae</taxon>
        <taxon>Lulworthiales</taxon>
        <taxon>Lulworthiaceae</taxon>
        <taxon>Zalerion</taxon>
    </lineage>
</organism>
<dbReference type="GO" id="GO:0001401">
    <property type="term" value="C:SAM complex"/>
    <property type="evidence" value="ECO:0007669"/>
    <property type="project" value="InterPro"/>
</dbReference>
<dbReference type="InterPro" id="IPR019564">
    <property type="entry name" value="Sam37/metaxin_N"/>
</dbReference>
<keyword evidence="3" id="KW-1000">Mitochondrion outer membrane</keyword>
<dbReference type="PANTHER" id="PTHR12289">
    <property type="entry name" value="METAXIN RELATED"/>
    <property type="match status" value="1"/>
</dbReference>
<keyword evidence="4" id="KW-0653">Protein transport</keyword>
<dbReference type="Proteomes" id="UP001201980">
    <property type="component" value="Unassembled WGS sequence"/>
</dbReference>
<evidence type="ECO:0000256" key="2">
    <source>
        <dbReference type="ARBA" id="ARBA00022448"/>
    </source>
</evidence>
<comment type="subcellular location">
    <subcellularLocation>
        <location evidence="1">Mitochondrion outer membrane</location>
    </subcellularLocation>
</comment>
<keyword evidence="9" id="KW-1185">Reference proteome</keyword>
<evidence type="ECO:0000256" key="1">
    <source>
        <dbReference type="ARBA" id="ARBA00004294"/>
    </source>
</evidence>
<keyword evidence="5" id="KW-0496">Mitochondrion</keyword>
<dbReference type="Pfam" id="PF10568">
    <property type="entry name" value="Tom37"/>
    <property type="match status" value="1"/>
</dbReference>
<comment type="caution">
    <text evidence="8">The sequence shown here is derived from an EMBL/GenBank/DDBJ whole genome shotgun (WGS) entry which is preliminary data.</text>
</comment>
<dbReference type="AlphaFoldDB" id="A0AAD5RHV3"/>
<proteinExistence type="predicted"/>
<protein>
    <recommendedName>
        <fullName evidence="7">Mitochondrial outer membrane transport complex Sam37/metaxin N-terminal domain-containing protein</fullName>
    </recommendedName>
</protein>
<dbReference type="EMBL" id="JAKWBI020000467">
    <property type="protein sequence ID" value="KAJ2894685.1"/>
    <property type="molecule type" value="Genomic_DNA"/>
</dbReference>
<evidence type="ECO:0000256" key="4">
    <source>
        <dbReference type="ARBA" id="ARBA00022927"/>
    </source>
</evidence>
<dbReference type="CDD" id="cd03078">
    <property type="entry name" value="GST_N_Metaxin1_like"/>
    <property type="match status" value="1"/>
</dbReference>
<gene>
    <name evidence="8" type="ORF">MKZ38_007303</name>
</gene>
<evidence type="ECO:0000259" key="7">
    <source>
        <dbReference type="Pfam" id="PF10568"/>
    </source>
</evidence>
<name>A0AAD5RHV3_9PEZI</name>
<dbReference type="GO" id="GO:0007005">
    <property type="term" value="P:mitochondrion organization"/>
    <property type="evidence" value="ECO:0007669"/>
    <property type="project" value="TreeGrafter"/>
</dbReference>
<evidence type="ECO:0000313" key="8">
    <source>
        <dbReference type="EMBL" id="KAJ2894685.1"/>
    </source>
</evidence>
<sequence>MELHVWGQGFDLPSIDPECLAAITFFSIYVKPEKWRLVQSSDPSVSPNRTLPALSHNSRWISGYDDIIRHATTSNDVLVKSVPCLAPIQKAHLIAYTAFIRKHGAPLISLSLYVSSANWVGSTRPLYSKILRFPLPWTVPLFLRSRAHSTAAHLSLSSLDTDYVSPKEKDGSNRQQPAAAADVFNRNPTLESLRTRMHAVTGSLTPDVRSHIRLDGLASDFYAPLEALLRETNMGKTFIQTGGQPTALDCLCYGYLALMLFPELPRRFLADSMNRKHKELVRFTVMMRNLSRKNGDLRVSNSEDGMGGTLARFMDSVADKMPGGLGDAWQRWKRLAAEGKLAGNSVVGWEAYDVLHLAAQILGATLVGLTAAAYKGMLGLGPGPGGHKAWERQILGLGGKGEAGKMFDMAFEAL</sequence>
<keyword evidence="6" id="KW-0472">Membrane</keyword>
<dbReference type="GO" id="GO:0015031">
    <property type="term" value="P:protein transport"/>
    <property type="evidence" value="ECO:0007669"/>
    <property type="project" value="UniProtKB-KW"/>
</dbReference>
<feature type="domain" description="Mitochondrial outer membrane transport complex Sam37/metaxin N-terminal" evidence="7">
    <location>
        <begin position="19"/>
        <end position="142"/>
    </location>
</feature>
<evidence type="ECO:0000313" key="9">
    <source>
        <dbReference type="Proteomes" id="UP001201980"/>
    </source>
</evidence>
<accession>A0AAD5RHV3</accession>
<evidence type="ECO:0000256" key="6">
    <source>
        <dbReference type="ARBA" id="ARBA00023136"/>
    </source>
</evidence>
<dbReference type="PANTHER" id="PTHR12289:SF41">
    <property type="entry name" value="FAILED AXON CONNECTIONS-RELATED"/>
    <property type="match status" value="1"/>
</dbReference>